<proteinExistence type="predicted"/>
<reference evidence="1" key="1">
    <citation type="submission" date="2016-05" db="EMBL/GenBank/DDBJ databases">
        <authorList>
            <person name="Lavstsen T."/>
            <person name="Jespersen J.S."/>
        </authorList>
    </citation>
    <scope>NUCLEOTIDE SEQUENCE</scope>
    <source>
        <tissue evidence="1">Brain</tissue>
    </source>
</reference>
<dbReference type="AlphaFoldDB" id="A0A1A8UR55"/>
<protein>
    <submittedName>
        <fullName evidence="1">Uncharacterized protein</fullName>
    </submittedName>
</protein>
<feature type="non-terminal residue" evidence="1">
    <location>
        <position position="1"/>
    </location>
</feature>
<sequence>GSVVTVTTDTDDPAATAPFVVELDLFVKYIFAYPPPATFGVEYGALVCPSVHSSRVRGFKIFGIGLIDPGGCL</sequence>
<dbReference type="EMBL" id="HAEJ01009350">
    <property type="protein sequence ID" value="SBS49807.1"/>
    <property type="molecule type" value="Transcribed_RNA"/>
</dbReference>
<gene>
    <name evidence="1" type="primary">Nfu_g_1_006250</name>
</gene>
<feature type="non-terminal residue" evidence="1">
    <location>
        <position position="73"/>
    </location>
</feature>
<reference evidence="1" key="2">
    <citation type="submission" date="2016-06" db="EMBL/GenBank/DDBJ databases">
        <title>The genome of a short-lived fish provides insights into sex chromosome evolution and the genetic control of aging.</title>
        <authorList>
            <person name="Reichwald K."/>
            <person name="Felder M."/>
            <person name="Petzold A."/>
            <person name="Koch P."/>
            <person name="Groth M."/>
            <person name="Platzer M."/>
        </authorList>
    </citation>
    <scope>NUCLEOTIDE SEQUENCE</scope>
    <source>
        <tissue evidence="1">Brain</tissue>
    </source>
</reference>
<evidence type="ECO:0000313" key="1">
    <source>
        <dbReference type="EMBL" id="SBS49807.1"/>
    </source>
</evidence>
<organism evidence="1">
    <name type="scientific">Nothobranchius furzeri</name>
    <name type="common">Turquoise killifish</name>
    <dbReference type="NCBI Taxonomy" id="105023"/>
    <lineage>
        <taxon>Eukaryota</taxon>
        <taxon>Metazoa</taxon>
        <taxon>Chordata</taxon>
        <taxon>Craniata</taxon>
        <taxon>Vertebrata</taxon>
        <taxon>Euteleostomi</taxon>
        <taxon>Actinopterygii</taxon>
        <taxon>Neopterygii</taxon>
        <taxon>Teleostei</taxon>
        <taxon>Neoteleostei</taxon>
        <taxon>Acanthomorphata</taxon>
        <taxon>Ovalentaria</taxon>
        <taxon>Atherinomorphae</taxon>
        <taxon>Cyprinodontiformes</taxon>
        <taxon>Nothobranchiidae</taxon>
        <taxon>Nothobranchius</taxon>
    </lineage>
</organism>
<name>A0A1A8UR55_NOTFU</name>
<accession>A0A1A8UR55</accession>